<comment type="caution">
    <text evidence="9">The sequence shown here is derived from an EMBL/GenBank/DDBJ whole genome shotgun (WGS) entry which is preliminary data.</text>
</comment>
<feature type="binding site" evidence="6">
    <location>
        <position position="145"/>
    </location>
    <ligand>
        <name>Zn(2+)</name>
        <dbReference type="ChEBI" id="CHEBI:29105"/>
    </ligand>
</feature>
<dbReference type="UniPathway" id="UPA00541">
    <property type="reaction ID" value="UER00603"/>
</dbReference>
<keyword evidence="5 6" id="KW-0684">Rhamnose metabolism</keyword>
<dbReference type="NCBIfam" id="TIGR02624">
    <property type="entry name" value="rhamnu_1P_ald"/>
    <property type="match status" value="1"/>
</dbReference>
<dbReference type="EMBL" id="JACIGW010000003">
    <property type="protein sequence ID" value="MBB4349577.1"/>
    <property type="molecule type" value="Genomic_DNA"/>
</dbReference>
<dbReference type="GO" id="GO:0019301">
    <property type="term" value="P:rhamnose catabolic process"/>
    <property type="evidence" value="ECO:0007669"/>
    <property type="project" value="UniProtKB-UniRule"/>
</dbReference>
<dbReference type="GO" id="GO:0046872">
    <property type="term" value="F:metal ion binding"/>
    <property type="evidence" value="ECO:0007669"/>
    <property type="project" value="UniProtKB-KW"/>
</dbReference>
<dbReference type="InterPro" id="IPR001303">
    <property type="entry name" value="Aldolase_II/adducin_N"/>
</dbReference>
<sequence length="284" mass="30682">MIMTLHTANSWFVTAMVKATSDMWLKGWDERNGGNVSLRLLPEDVAPYLAQWPANRSAPISDPLPELAGQYYIVTGTGKYFRNVQLDPAANMGVVQVAPDGTSVKILWGFTDGGAPTSELASHLKSHGVRQKVSNGRDRVIMHCHATNLLALTYVLDLDPANVTRALWESSTECLVVFPQGVGTMGWLVPGTDTIGDATAKEMANHTLVMWPFHGIFGTGDTLDEAFGLIDTAEKAAEVLVKVVSMGGARQTITTANLIDLAVRFGVEPMAEAMAVENWRLAGK</sequence>
<evidence type="ECO:0000256" key="4">
    <source>
        <dbReference type="ARBA" id="ARBA00023239"/>
    </source>
</evidence>
<feature type="domain" description="Class II aldolase/adducin N-terminal" evidence="8">
    <location>
        <begin position="14"/>
        <end position="241"/>
    </location>
</feature>
<dbReference type="Pfam" id="PF00596">
    <property type="entry name" value="Aldolase_II"/>
    <property type="match status" value="1"/>
</dbReference>
<evidence type="ECO:0000256" key="6">
    <source>
        <dbReference type="HAMAP-Rule" id="MF_00770"/>
    </source>
</evidence>
<comment type="catalytic activity">
    <reaction evidence="6">
        <text>L-rhamnulose 1-phosphate = (S)-lactaldehyde + dihydroxyacetone phosphate</text>
        <dbReference type="Rhea" id="RHEA:19689"/>
        <dbReference type="ChEBI" id="CHEBI:18041"/>
        <dbReference type="ChEBI" id="CHEBI:57642"/>
        <dbReference type="ChEBI" id="CHEBI:58313"/>
        <dbReference type="EC" id="4.1.2.19"/>
    </reaction>
</comment>
<dbReference type="GO" id="GO:0019323">
    <property type="term" value="P:pentose catabolic process"/>
    <property type="evidence" value="ECO:0007669"/>
    <property type="project" value="TreeGrafter"/>
</dbReference>
<dbReference type="InterPro" id="IPR036409">
    <property type="entry name" value="Aldolase_II/adducin_N_sf"/>
</dbReference>
<comment type="function">
    <text evidence="6">Catalyzes the reversible cleavage of L-rhamnulose-1-phosphate to dihydroxyacetone phosphate (DHAP) and L-lactaldehyde.</text>
</comment>
<dbReference type="PANTHER" id="PTHR22789">
    <property type="entry name" value="FUCULOSE PHOSPHATE ALDOLASE"/>
    <property type="match status" value="1"/>
</dbReference>
<dbReference type="Gene3D" id="3.40.225.10">
    <property type="entry name" value="Class II aldolase/adducin N-terminal domain"/>
    <property type="match status" value="1"/>
</dbReference>
<dbReference type="InterPro" id="IPR050197">
    <property type="entry name" value="Aldolase_class_II_sugar_metab"/>
</dbReference>
<dbReference type="HAMAP" id="MF_00770">
    <property type="entry name" value="RhaD"/>
    <property type="match status" value="1"/>
</dbReference>
<dbReference type="SUPFAM" id="SSF53639">
    <property type="entry name" value="AraD/HMP-PK domain-like"/>
    <property type="match status" value="1"/>
</dbReference>
<dbReference type="NCBIfam" id="NF002963">
    <property type="entry name" value="PRK03634.1"/>
    <property type="match status" value="1"/>
</dbReference>
<comment type="similarity">
    <text evidence="6">Belongs to the aldolase class II family. RhaD subfamily.</text>
</comment>
<evidence type="ECO:0000313" key="13">
    <source>
        <dbReference type="Proteomes" id="UP000524535"/>
    </source>
</evidence>
<dbReference type="Proteomes" id="UP000520770">
    <property type="component" value="Unassembled WGS sequence"/>
</dbReference>
<comment type="pathway">
    <text evidence="6">Carbohydrate degradation; L-rhamnose degradation; glycerone phosphate from L-rhamnose: step 3/3.</text>
</comment>
<dbReference type="AlphaFoldDB" id="A0A7W6WQM6"/>
<evidence type="ECO:0000256" key="1">
    <source>
        <dbReference type="ARBA" id="ARBA00022490"/>
    </source>
</evidence>
<evidence type="ECO:0000259" key="8">
    <source>
        <dbReference type="SMART" id="SM01007"/>
    </source>
</evidence>
<evidence type="ECO:0000256" key="7">
    <source>
        <dbReference type="NCBIfam" id="TIGR02624"/>
    </source>
</evidence>
<reference evidence="12 13" key="1">
    <citation type="submission" date="2020-08" db="EMBL/GenBank/DDBJ databases">
        <title>Genomic Encyclopedia of Type Strains, Phase IV (KMG-V): Genome sequencing to study the core and pangenomes of soil and plant-associated prokaryotes.</title>
        <authorList>
            <person name="Whitman W."/>
        </authorList>
    </citation>
    <scope>NUCLEOTIDE SEQUENCE [LARGE SCALE GENOMIC DNA]</scope>
    <source>
        <strain evidence="10 13">SEMIA 444</strain>
        <strain evidence="9 12">SEMIA 448</strain>
        <strain evidence="11 14">SEMIA 452</strain>
    </source>
</reference>
<feature type="active site" evidence="6">
    <location>
        <position position="119"/>
    </location>
</feature>
<feature type="binding site" evidence="6">
    <location>
        <position position="143"/>
    </location>
    <ligand>
        <name>Zn(2+)</name>
        <dbReference type="ChEBI" id="CHEBI:29105"/>
    </ligand>
</feature>
<comment type="subcellular location">
    <subcellularLocation>
        <location evidence="6">Cytoplasm</location>
    </subcellularLocation>
</comment>
<keyword evidence="13" id="KW-1185">Reference proteome</keyword>
<keyword evidence="1 6" id="KW-0963">Cytoplasm</keyword>
<dbReference type="GO" id="GO:0005829">
    <property type="term" value="C:cytosol"/>
    <property type="evidence" value="ECO:0007669"/>
    <property type="project" value="TreeGrafter"/>
</dbReference>
<evidence type="ECO:0000256" key="3">
    <source>
        <dbReference type="ARBA" id="ARBA00022833"/>
    </source>
</evidence>
<evidence type="ECO:0000256" key="5">
    <source>
        <dbReference type="ARBA" id="ARBA00023308"/>
    </source>
</evidence>
<dbReference type="RefSeq" id="WP_246436155.1">
    <property type="nucleotide sequence ID" value="NZ_JACIGW010000003.1"/>
</dbReference>
<protein>
    <recommendedName>
        <fullName evidence="6 7">Rhamnulose-1-phosphate aldolase</fullName>
        <ecNumber evidence="6 7">4.1.2.19</ecNumber>
    </recommendedName>
</protein>
<evidence type="ECO:0000313" key="10">
    <source>
        <dbReference type="EMBL" id="MBB4412201.1"/>
    </source>
</evidence>
<dbReference type="InterPro" id="IPR013447">
    <property type="entry name" value="Rhamnulose-1-P_Aldolase"/>
</dbReference>
<dbReference type="EC" id="4.1.2.19" evidence="6 7"/>
<evidence type="ECO:0000313" key="11">
    <source>
        <dbReference type="EMBL" id="MBB4446832.1"/>
    </source>
</evidence>
<dbReference type="EMBL" id="JACIHM010000003">
    <property type="protein sequence ID" value="MBB4446832.1"/>
    <property type="molecule type" value="Genomic_DNA"/>
</dbReference>
<gene>
    <name evidence="6" type="primary">rhaD</name>
    <name evidence="10" type="ORF">GGE31_002714</name>
    <name evidence="9" type="ORF">GGE33_003339</name>
    <name evidence="11" type="ORF">GGE35_002654</name>
</gene>
<proteinExistence type="inferred from homology"/>
<organism evidence="9 12">
    <name type="scientific">Aliirhizobium cellulosilyticum</name>
    <dbReference type="NCBI Taxonomy" id="393664"/>
    <lineage>
        <taxon>Bacteria</taxon>
        <taxon>Pseudomonadati</taxon>
        <taxon>Pseudomonadota</taxon>
        <taxon>Alphaproteobacteria</taxon>
        <taxon>Hyphomicrobiales</taxon>
        <taxon>Rhizobiaceae</taxon>
        <taxon>Aliirhizobium</taxon>
    </lineage>
</organism>
<evidence type="ECO:0000313" key="12">
    <source>
        <dbReference type="Proteomes" id="UP000520770"/>
    </source>
</evidence>
<dbReference type="Proteomes" id="UP000576087">
    <property type="component" value="Unassembled WGS sequence"/>
</dbReference>
<keyword evidence="2 6" id="KW-0479">Metal-binding</keyword>
<dbReference type="EMBL" id="JACIGY010000003">
    <property type="protein sequence ID" value="MBB4412201.1"/>
    <property type="molecule type" value="Genomic_DNA"/>
</dbReference>
<feature type="binding site" evidence="6">
    <location>
        <position position="214"/>
    </location>
    <ligand>
        <name>Zn(2+)</name>
        <dbReference type="ChEBI" id="CHEBI:29105"/>
    </ligand>
</feature>
<dbReference type="PANTHER" id="PTHR22789:SF16">
    <property type="entry name" value="RHAMNULOSE-1-PHOSPHATE ALDOLASE"/>
    <property type="match status" value="1"/>
</dbReference>
<dbReference type="Proteomes" id="UP000524535">
    <property type="component" value="Unassembled WGS sequence"/>
</dbReference>
<evidence type="ECO:0000313" key="9">
    <source>
        <dbReference type="EMBL" id="MBB4349577.1"/>
    </source>
</evidence>
<keyword evidence="3 6" id="KW-0862">Zinc</keyword>
<dbReference type="SMART" id="SM01007">
    <property type="entry name" value="Aldolase_II"/>
    <property type="match status" value="1"/>
</dbReference>
<name>A0A7W6WQM6_9HYPH</name>
<evidence type="ECO:0000313" key="14">
    <source>
        <dbReference type="Proteomes" id="UP000576087"/>
    </source>
</evidence>
<comment type="cofactor">
    <cofactor evidence="6">
        <name>Zn(2+)</name>
        <dbReference type="ChEBI" id="CHEBI:29105"/>
    </cofactor>
    <text evidence="6">Binds 1 zinc ion per subunit.</text>
</comment>
<accession>A0A7W6WQM6</accession>
<dbReference type="GO" id="GO:0008994">
    <property type="term" value="F:rhamnulose-1-phosphate aldolase activity"/>
    <property type="evidence" value="ECO:0007669"/>
    <property type="project" value="UniProtKB-UniRule"/>
</dbReference>
<evidence type="ECO:0000256" key="2">
    <source>
        <dbReference type="ARBA" id="ARBA00022723"/>
    </source>
</evidence>
<keyword evidence="4 6" id="KW-0456">Lyase</keyword>